<name>A0A8H8A181_9FUNG</name>
<dbReference type="OrthoDB" id="5971574at2759"/>
<dbReference type="InterPro" id="IPR008734">
    <property type="entry name" value="PHK_A/B_su"/>
</dbReference>
<sequence length="973" mass="107639">MYCSTQRDERLDYYFRAVQAIILNRQNPTTGLIPASVAVTTHGKRLPGRVGQPAFVSLDANSFHLLCRELALFCRDNVYSIYAVFGLALAYRRLDDDQGRACKLSGRRSRMKLLFPCSRTLGNQANARPALLHDAPGAQGRAVQEYPAHPSVLARLNEILSLASTAKWNASPQRRGHLLTILRVSFFPTASLPDAGLAKYNTNTGDTVVGDTEWGHLQLDATSIYILSLAQMTAAGLQIIYTLDEVDFIQNLVFYLERSYRTPDYGIWERGNKINHGEPELNSSSIGMAVAALQAINGLNLFGSRGGPSSVIHVLPDEITRNYTILHSTLPRESKSKEVDAALLSVIGFPAFAVGDPKLMARTHDEIVTKLCGRYGCKRFLRDGHQTVVEDTSRLYYDAHELKIFENIECEWPLFFTYFILNGLFLGDDSMVEQYRKALAPLLVDSSTLGEELGARVQEALARGDFDASRVHPPRTPSTPGYLPEHVMLVPELYYVPSHLVNAERAEQHSQIRMPNDNIPLVWANSLYILGNLIYEDLLSVAEVDPLGRRLNAIKPHTDVVVQLVLLSENGVLQQKLAMYGLETQTIDQVAPVTISRPSALKEVYTTLGYNVKLGLSGRPRRPVGTLSTCKLYRVQGHIYAFTPHFMDKEEFYLTSDNDYLISVFEQELAFVAQHWWCNGRPIMICLLTNAMLGGAKIPQQKTVPQEQARANLSSKRNLVLPGSGNDKRNLLHFMMTLRTGMCNGVRVRLGRLAEMVSTSFIESLDFLVNKNEIDWFGILRGASRSGGRRKLGLSEMDGTSYRRSVRRSISGGSGTLSGLATPSFEFGYDKLGPMTPPSYGNGMHFPPFASPLPDAPFKLKDHEELGDSVLHGARSTTVQDSDPGAENKVESPQDVLDISIDGGTEALALTLGDPKDAVAAVNLVVSSVNLFDQIGMLRSTFFYGPCFPSKSAKTMRLQTFCTTSTPASVRNT</sequence>
<dbReference type="PANTHER" id="PTHR10749:SF8">
    <property type="entry name" value="PHOSPHORYLASE B KINASE REGULATORY SUBUNIT BETA"/>
    <property type="match status" value="1"/>
</dbReference>
<dbReference type="GO" id="GO:0005977">
    <property type="term" value="P:glycogen metabolic process"/>
    <property type="evidence" value="ECO:0007669"/>
    <property type="project" value="UniProtKB-UniPathway"/>
</dbReference>
<dbReference type="InterPro" id="IPR008928">
    <property type="entry name" value="6-hairpin_glycosidase_sf"/>
</dbReference>
<proteinExistence type="inferred from homology"/>
<keyword evidence="3" id="KW-0119">Carbohydrate metabolism</keyword>
<keyword evidence="6" id="KW-0378">Hydrolase</keyword>
<dbReference type="Pfam" id="PF00723">
    <property type="entry name" value="Glyco_hydro_15"/>
    <property type="match status" value="1"/>
</dbReference>
<reference evidence="6 7" key="1">
    <citation type="journal article" name="Sci. Rep.">
        <title>Genome-scale phylogenetic analyses confirm Olpidium as the closest living zoosporic fungus to the non-flagellated, terrestrial fungi.</title>
        <authorList>
            <person name="Chang Y."/>
            <person name="Rochon D."/>
            <person name="Sekimoto S."/>
            <person name="Wang Y."/>
            <person name="Chovatia M."/>
            <person name="Sandor L."/>
            <person name="Salamov A."/>
            <person name="Grigoriev I.V."/>
            <person name="Stajich J.E."/>
            <person name="Spatafora J.W."/>
        </authorList>
    </citation>
    <scope>NUCLEOTIDE SEQUENCE [LARGE SCALE GENOMIC DNA]</scope>
    <source>
        <strain evidence="6">S191</strain>
    </source>
</reference>
<evidence type="ECO:0000256" key="3">
    <source>
        <dbReference type="ARBA" id="ARBA00022600"/>
    </source>
</evidence>
<evidence type="ECO:0000313" key="7">
    <source>
        <dbReference type="Proteomes" id="UP000673691"/>
    </source>
</evidence>
<keyword evidence="3" id="KW-0321">Glycogen metabolism</keyword>
<dbReference type="InterPro" id="IPR012341">
    <property type="entry name" value="6hp_glycosidase-like_sf"/>
</dbReference>
<dbReference type="UniPathway" id="UPA00163"/>
<comment type="pathway">
    <text evidence="1">Glycan biosynthesis; glycogen metabolism.</text>
</comment>
<protein>
    <submittedName>
        <fullName evidence="6">Glycosyl hydrolases family 15-domain-containing protein</fullName>
    </submittedName>
</protein>
<dbReference type="Proteomes" id="UP000673691">
    <property type="component" value="Unassembled WGS sequence"/>
</dbReference>
<feature type="domain" description="GH15-like" evidence="5">
    <location>
        <begin position="198"/>
        <end position="554"/>
    </location>
</feature>
<keyword evidence="7" id="KW-1185">Reference proteome</keyword>
<evidence type="ECO:0000313" key="6">
    <source>
        <dbReference type="EMBL" id="KAG5462798.1"/>
    </source>
</evidence>
<dbReference type="GO" id="GO:0005964">
    <property type="term" value="C:phosphorylase kinase complex"/>
    <property type="evidence" value="ECO:0007669"/>
    <property type="project" value="TreeGrafter"/>
</dbReference>
<evidence type="ECO:0000259" key="5">
    <source>
        <dbReference type="Pfam" id="PF00723"/>
    </source>
</evidence>
<dbReference type="Gene3D" id="1.50.10.10">
    <property type="match status" value="1"/>
</dbReference>
<accession>A0A8H8A181</accession>
<comment type="similarity">
    <text evidence="2">Belongs to the phosphorylase b kinase regulatory chain family.</text>
</comment>
<dbReference type="PANTHER" id="PTHR10749">
    <property type="entry name" value="PHOSPHORYLASE B KINASE REGULATORY SUBUNIT"/>
    <property type="match status" value="1"/>
</dbReference>
<dbReference type="GO" id="GO:0016787">
    <property type="term" value="F:hydrolase activity"/>
    <property type="evidence" value="ECO:0007669"/>
    <property type="project" value="UniProtKB-KW"/>
</dbReference>
<gene>
    <name evidence="6" type="ORF">BJ554DRAFT_3501</name>
</gene>
<evidence type="ECO:0000256" key="2">
    <source>
        <dbReference type="ARBA" id="ARBA00007128"/>
    </source>
</evidence>
<evidence type="ECO:0000256" key="1">
    <source>
        <dbReference type="ARBA" id="ARBA00005131"/>
    </source>
</evidence>
<dbReference type="SUPFAM" id="SSF48208">
    <property type="entry name" value="Six-hairpin glycosidases"/>
    <property type="match status" value="1"/>
</dbReference>
<dbReference type="AlphaFoldDB" id="A0A8H8A181"/>
<keyword evidence="4" id="KW-0112">Calmodulin-binding</keyword>
<dbReference type="EMBL" id="JAEFCI010001595">
    <property type="protein sequence ID" value="KAG5462798.1"/>
    <property type="molecule type" value="Genomic_DNA"/>
</dbReference>
<dbReference type="GO" id="GO:0005516">
    <property type="term" value="F:calmodulin binding"/>
    <property type="evidence" value="ECO:0007669"/>
    <property type="project" value="UniProtKB-KW"/>
</dbReference>
<dbReference type="InterPro" id="IPR011613">
    <property type="entry name" value="GH15-like"/>
</dbReference>
<comment type="caution">
    <text evidence="6">The sequence shown here is derived from an EMBL/GenBank/DDBJ whole genome shotgun (WGS) entry which is preliminary data.</text>
</comment>
<organism evidence="6 7">
    <name type="scientific">Olpidium bornovanus</name>
    <dbReference type="NCBI Taxonomy" id="278681"/>
    <lineage>
        <taxon>Eukaryota</taxon>
        <taxon>Fungi</taxon>
        <taxon>Fungi incertae sedis</taxon>
        <taxon>Olpidiomycota</taxon>
        <taxon>Olpidiomycotina</taxon>
        <taxon>Olpidiomycetes</taxon>
        <taxon>Olpidiales</taxon>
        <taxon>Olpidiaceae</taxon>
        <taxon>Olpidium</taxon>
    </lineage>
</organism>
<evidence type="ECO:0000256" key="4">
    <source>
        <dbReference type="ARBA" id="ARBA00022860"/>
    </source>
</evidence>